<feature type="compositionally biased region" description="Basic and acidic residues" evidence="8">
    <location>
        <begin position="7"/>
        <end position="20"/>
    </location>
</feature>
<dbReference type="HOGENOM" id="CLU_209950_1_0_1"/>
<dbReference type="FunCoup" id="E9GI13">
    <property type="interactions" value="1"/>
</dbReference>
<reference evidence="10 11" key="1">
    <citation type="journal article" date="2011" name="Science">
        <title>The ecoresponsive genome of Daphnia pulex.</title>
        <authorList>
            <person name="Colbourne J.K."/>
            <person name="Pfrender M.E."/>
            <person name="Gilbert D."/>
            <person name="Thomas W.K."/>
            <person name="Tucker A."/>
            <person name="Oakley T.H."/>
            <person name="Tokishita S."/>
            <person name="Aerts A."/>
            <person name="Arnold G.J."/>
            <person name="Basu M.K."/>
            <person name="Bauer D.J."/>
            <person name="Caceres C.E."/>
            <person name="Carmel L."/>
            <person name="Casola C."/>
            <person name="Choi J.H."/>
            <person name="Detter J.C."/>
            <person name="Dong Q."/>
            <person name="Dusheyko S."/>
            <person name="Eads B.D."/>
            <person name="Frohlich T."/>
            <person name="Geiler-Samerotte K.A."/>
            <person name="Gerlach D."/>
            <person name="Hatcher P."/>
            <person name="Jogdeo S."/>
            <person name="Krijgsveld J."/>
            <person name="Kriventseva E.V."/>
            <person name="Kultz D."/>
            <person name="Laforsch C."/>
            <person name="Lindquist E."/>
            <person name="Lopez J."/>
            <person name="Manak J.R."/>
            <person name="Muller J."/>
            <person name="Pangilinan J."/>
            <person name="Patwardhan R.P."/>
            <person name="Pitluck S."/>
            <person name="Pritham E.J."/>
            <person name="Rechtsteiner A."/>
            <person name="Rho M."/>
            <person name="Rogozin I.B."/>
            <person name="Sakarya O."/>
            <person name="Salamov A."/>
            <person name="Schaack S."/>
            <person name="Shapiro H."/>
            <person name="Shiga Y."/>
            <person name="Skalitzky C."/>
            <person name="Smith Z."/>
            <person name="Souvorov A."/>
            <person name="Sung W."/>
            <person name="Tang Z."/>
            <person name="Tsuchiya D."/>
            <person name="Tu H."/>
            <person name="Vos H."/>
            <person name="Wang M."/>
            <person name="Wolf Y.I."/>
            <person name="Yamagata H."/>
            <person name="Yamada T."/>
            <person name="Ye Y."/>
            <person name="Shaw J.R."/>
            <person name="Andrews J."/>
            <person name="Crease T.J."/>
            <person name="Tang H."/>
            <person name="Lucas S.M."/>
            <person name="Robertson H.M."/>
            <person name="Bork P."/>
            <person name="Koonin E.V."/>
            <person name="Zdobnov E.M."/>
            <person name="Grigoriev I.V."/>
            <person name="Lynch M."/>
            <person name="Boore J.L."/>
        </authorList>
    </citation>
    <scope>NUCLEOTIDE SEQUENCE [LARGE SCALE GENOMIC DNA]</scope>
</reference>
<dbReference type="EMBL" id="GL732545">
    <property type="protein sequence ID" value="EFX80931.1"/>
    <property type="molecule type" value="Genomic_DNA"/>
</dbReference>
<dbReference type="InParanoid" id="E9GI13"/>
<evidence type="ECO:0000313" key="10">
    <source>
        <dbReference type="EMBL" id="EFX80931.1"/>
    </source>
</evidence>
<dbReference type="OMA" id="FFIYANT"/>
<dbReference type="KEGG" id="dpx:DAPPUDRAFT_303770"/>
<accession>E9GI13</accession>
<dbReference type="OrthoDB" id="10266771at2759"/>
<gene>
    <name evidence="10" type="ORF">DAPPUDRAFT_303770</name>
</gene>
<dbReference type="PANTHER" id="PTHR34644:SF2">
    <property type="entry name" value="SINGLE-PASS MEMBRANE AND COILED-COIL DOMAIN-CONTAINING PROTEIN 4"/>
    <property type="match status" value="1"/>
</dbReference>
<feature type="transmembrane region" description="Helical" evidence="9">
    <location>
        <begin position="29"/>
        <end position="50"/>
    </location>
</feature>
<keyword evidence="11" id="KW-1185">Reference proteome</keyword>
<sequence>MRQLKGKTKETAREKRQRKQEFRTNKDKLLSVALPAFAGFWLFVIVFIYFSVQPKTVSSN</sequence>
<protein>
    <recommendedName>
        <fullName evidence="3">Single-pass membrane and coiled-coil domain-containing protein 4 homolog</fullName>
    </recommendedName>
</protein>
<keyword evidence="5 9" id="KW-1133">Transmembrane helix</keyword>
<evidence type="ECO:0000256" key="5">
    <source>
        <dbReference type="ARBA" id="ARBA00022989"/>
    </source>
</evidence>
<evidence type="ECO:0000256" key="8">
    <source>
        <dbReference type="SAM" id="MobiDB-lite"/>
    </source>
</evidence>
<evidence type="ECO:0000256" key="1">
    <source>
        <dbReference type="ARBA" id="ARBA00004167"/>
    </source>
</evidence>
<name>E9GI13_DAPPU</name>
<comment type="similarity">
    <text evidence="2">Belongs to the SMCO4 family.</text>
</comment>
<proteinExistence type="inferred from homology"/>
<dbReference type="PhylomeDB" id="E9GI13"/>
<feature type="region of interest" description="Disordered" evidence="8">
    <location>
        <begin position="1"/>
        <end position="20"/>
    </location>
</feature>
<evidence type="ECO:0000256" key="6">
    <source>
        <dbReference type="ARBA" id="ARBA00023054"/>
    </source>
</evidence>
<dbReference type="Proteomes" id="UP000000305">
    <property type="component" value="Unassembled WGS sequence"/>
</dbReference>
<keyword evidence="4 9" id="KW-0812">Transmembrane</keyword>
<dbReference type="GO" id="GO:0016020">
    <property type="term" value="C:membrane"/>
    <property type="evidence" value="ECO:0007669"/>
    <property type="project" value="UniProtKB-SubCell"/>
</dbReference>
<organism evidence="10 11">
    <name type="scientific">Daphnia pulex</name>
    <name type="common">Water flea</name>
    <dbReference type="NCBI Taxonomy" id="6669"/>
    <lineage>
        <taxon>Eukaryota</taxon>
        <taxon>Metazoa</taxon>
        <taxon>Ecdysozoa</taxon>
        <taxon>Arthropoda</taxon>
        <taxon>Crustacea</taxon>
        <taxon>Branchiopoda</taxon>
        <taxon>Diplostraca</taxon>
        <taxon>Cladocera</taxon>
        <taxon>Anomopoda</taxon>
        <taxon>Daphniidae</taxon>
        <taxon>Daphnia</taxon>
    </lineage>
</organism>
<dbReference type="PANTHER" id="PTHR34644">
    <property type="entry name" value="SINGLE-PASS MEMBRANE AND COILED-COIL DOMAIN-CONTAINING PROTEIN 4"/>
    <property type="match status" value="1"/>
</dbReference>
<keyword evidence="7 9" id="KW-0472">Membrane</keyword>
<dbReference type="AlphaFoldDB" id="E9GI13"/>
<evidence type="ECO:0000313" key="11">
    <source>
        <dbReference type="Proteomes" id="UP000000305"/>
    </source>
</evidence>
<evidence type="ECO:0000256" key="3">
    <source>
        <dbReference type="ARBA" id="ARBA00017028"/>
    </source>
</evidence>
<evidence type="ECO:0000256" key="4">
    <source>
        <dbReference type="ARBA" id="ARBA00022692"/>
    </source>
</evidence>
<evidence type="ECO:0000256" key="7">
    <source>
        <dbReference type="ARBA" id="ARBA00023136"/>
    </source>
</evidence>
<dbReference type="Pfam" id="PF15012">
    <property type="entry name" value="DUF4519"/>
    <property type="match status" value="1"/>
</dbReference>
<evidence type="ECO:0000256" key="9">
    <source>
        <dbReference type="SAM" id="Phobius"/>
    </source>
</evidence>
<keyword evidence="6" id="KW-0175">Coiled coil</keyword>
<comment type="subcellular location">
    <subcellularLocation>
        <location evidence="1">Membrane</location>
        <topology evidence="1">Single-pass membrane protein</topology>
    </subcellularLocation>
</comment>
<dbReference type="InterPro" id="IPR027960">
    <property type="entry name" value="DUF4519"/>
</dbReference>
<dbReference type="eggNOG" id="ENOG502S7F4">
    <property type="taxonomic scope" value="Eukaryota"/>
</dbReference>
<evidence type="ECO:0000256" key="2">
    <source>
        <dbReference type="ARBA" id="ARBA00009202"/>
    </source>
</evidence>